<protein>
    <submittedName>
        <fullName evidence="8">Retrovirus-related Pol polyprotein from transposon TNT 1-94</fullName>
    </submittedName>
</protein>
<name>A0A6L2JBE5_TANCI</name>
<dbReference type="GO" id="GO:0003887">
    <property type="term" value="F:DNA-directed DNA polymerase activity"/>
    <property type="evidence" value="ECO:0007669"/>
    <property type="project" value="UniProtKB-KW"/>
</dbReference>
<accession>A0A6L2JBE5</accession>
<dbReference type="InterPro" id="IPR054722">
    <property type="entry name" value="PolX-like_BBD"/>
</dbReference>
<dbReference type="CDD" id="cd09272">
    <property type="entry name" value="RNase_HI_RT_Ty1"/>
    <property type="match status" value="1"/>
</dbReference>
<proteinExistence type="predicted"/>
<evidence type="ECO:0000256" key="3">
    <source>
        <dbReference type="ARBA" id="ARBA00022750"/>
    </source>
</evidence>
<feature type="non-terminal residue" evidence="8">
    <location>
        <position position="1"/>
    </location>
</feature>
<dbReference type="GO" id="GO:0004519">
    <property type="term" value="F:endonuclease activity"/>
    <property type="evidence" value="ECO:0007669"/>
    <property type="project" value="UniProtKB-KW"/>
</dbReference>
<dbReference type="GO" id="GO:0004190">
    <property type="term" value="F:aspartic-type endopeptidase activity"/>
    <property type="evidence" value="ECO:0007669"/>
    <property type="project" value="UniProtKB-KW"/>
</dbReference>
<evidence type="ECO:0000259" key="7">
    <source>
        <dbReference type="PROSITE" id="PS50994"/>
    </source>
</evidence>
<evidence type="ECO:0000313" key="8">
    <source>
        <dbReference type="EMBL" id="GEU34196.1"/>
    </source>
</evidence>
<dbReference type="GO" id="GO:0003676">
    <property type="term" value="F:nucleic acid binding"/>
    <property type="evidence" value="ECO:0007669"/>
    <property type="project" value="InterPro"/>
</dbReference>
<keyword evidence="5" id="KW-0175">Coiled coil</keyword>
<dbReference type="Pfam" id="PF22936">
    <property type="entry name" value="Pol_BBD"/>
    <property type="match status" value="1"/>
</dbReference>
<keyword evidence="4" id="KW-0378">Hydrolase</keyword>
<keyword evidence="2" id="KW-0479">Metal-binding</keyword>
<dbReference type="GO" id="GO:0006508">
    <property type="term" value="P:proteolysis"/>
    <property type="evidence" value="ECO:0007669"/>
    <property type="project" value="UniProtKB-KW"/>
</dbReference>
<dbReference type="Gene3D" id="3.30.420.10">
    <property type="entry name" value="Ribonuclease H-like superfamily/Ribonuclease H"/>
    <property type="match status" value="3"/>
</dbReference>
<dbReference type="GO" id="GO:0005524">
    <property type="term" value="F:ATP binding"/>
    <property type="evidence" value="ECO:0007669"/>
    <property type="project" value="UniProtKB-KW"/>
</dbReference>
<dbReference type="Pfam" id="PF00665">
    <property type="entry name" value="rve"/>
    <property type="match status" value="1"/>
</dbReference>
<dbReference type="SUPFAM" id="SSF53098">
    <property type="entry name" value="Ribonuclease H-like"/>
    <property type="match status" value="3"/>
</dbReference>
<dbReference type="InterPro" id="IPR043502">
    <property type="entry name" value="DNA/RNA_pol_sf"/>
</dbReference>
<dbReference type="InterPro" id="IPR012337">
    <property type="entry name" value="RNaseH-like_sf"/>
</dbReference>
<sequence length="1704" mass="195733">AVMIKRVYYVEGLNHNLFSIGQICDADLEVSFRKSTCYIRDLKGNDLLTGSRGTDLYSITLQDINSPNPICLMAKATSSQAWLWHRYLSHINFDTINLLSKNDIVVGLPKLKFVKDHLCSSCELGKAKRKDFYTKTTPSSKRRLHLLHMDLCGPMRVASINGKRYVLVNVDDYSRYTWTHFLRFKDETPEVLIDFLRLVQRGLHAHVRIVQTNKGTKFLNKTLHAYFASEGILHQTSVARTPEQNDVVKRRNRFTKNCSLVIPRHENTPYHVINDQKPSVKFFHIFSSLCYIVRDGENLDKIKEKGDACIFVGYSTQSRSYRVFNKRTRVIVETIHVNFDELPQMESDHVSSDLGPQCQRMALEHDRLSSGPQWILHQTSVARTPEQNGIVERRNRTLVEAARTMLSAANVPLFFWVEVIAIACFTQNRSLVILRHEKTPYHIINEQKPSVKFFYIFGSLCYIVRDGENLNKIKEKGDACIFVGYSTQSRAYRVFNKRTRVIVETIHVNFNELPQMVSDHSSTVTTTDTPNQRQQQNTTPLNNQTTPDPTCQVLSHAPTVASTKNMNQAEMVEEYAQVENDEFINIFYTPVQDRGETSSRHVDSSNMHTFYQHHPFEHRWTKDHPLEQVIRNPSQSVRTRRQLESNGKMCMFALTVSRTKPNNIKVAMANSAWIESMQEELHQFDRLDVWELVDRPLCKNVINMKWLWKNKRDEENTFILNKSRLVYPYVDNQRIVNVAGARETVEQADWKDDTDDEREDQELEAHYMYMTQIQDVNPDAADNSGPIFDIEPLQKDDDDDDLANERDLLASLIEKLKCEIDDSKNRNKFLKTSNKDLVDKLKDSLKSQLETQKTQFLNEMDRLSREYYYADHMNAILGVYTELDEVNNLQCDYVETLGKCECLEKELSKSKMMSTSFEALQKHAINLELDLQQIILFIVDSGCSKHMTRNLKLLTNFVEKFLGSMKFGNDQIAPILGYGDLENDLLTGSRGTDLYSITLQDTSSPNPICLMAKATSSQAWLWHRRLSHLNFDTISLLLKNDIVIGLPKLKFIKDHLCSSWIQHQMSVARTPEQNGVVERQNRTLVEAARTMLSAAKVSLDGENLDKMKEKGDACIFVGYSTQSRAYRVFNKRTRVIVETIHVNFDELPHMALDHVSSDPVPQSGTVTTSNELDLLFSPMFDELLNGSTQVVSKSSAVTNADAPNKYGEMCMFALTVGTEPKNIKEAMADSTWNESMQKKLHQFDRLDIWELIDRPLCKNIINMKWLWKNKRDEENTVIRNKSRLVAKGYAQKKGVDFEESFAPVARLEDVWLFIAYAAHKSFTVYQMDIKTAFLYGPLKEEVYVNQPDGFVDPYHPDKVYRLKKALYELKQAPRAWYDELSNFLVSKGFSKGSIDPTLFIIKHGEDILLVQIYVDDIIFGSTNPKLSKQFEKLMHNKFKMSMMGELKFFLGIQIHQSPCGIFINQAKYAQKILIKHGMTSCDSIGTLISTKHLYTDLSGTPIDQTKYQSMVGALMYLTASRPNIVHTTCYYARYQAKPTEKHLTVVKRIFPYLKDTINMGLWYPKDTSFELTAFLDSNHAGCLDSSKSTSGGIQFLVGDKLVSWSSKKQDCSSMSSAEAEYVSLSACCAQVLWLRTQLTNYGFHFDKIPMYCDSKAAIATSIEYQLADLFTKALSEDRFKYLVRRLGMRCLTPEELEVLVNESA</sequence>
<evidence type="ECO:0000256" key="4">
    <source>
        <dbReference type="ARBA" id="ARBA00022801"/>
    </source>
</evidence>
<keyword evidence="3" id="KW-0064">Aspartyl protease</keyword>
<comment type="caution">
    <text evidence="8">The sequence shown here is derived from an EMBL/GenBank/DDBJ whole genome shotgun (WGS) entry which is preliminary data.</text>
</comment>
<dbReference type="InterPro" id="IPR057670">
    <property type="entry name" value="SH3_retrovirus"/>
</dbReference>
<dbReference type="Pfam" id="PF13976">
    <property type="entry name" value="gag_pre-integrs"/>
    <property type="match status" value="2"/>
</dbReference>
<dbReference type="EMBL" id="BKCJ010000550">
    <property type="protein sequence ID" value="GEU34196.1"/>
    <property type="molecule type" value="Genomic_DNA"/>
</dbReference>
<dbReference type="Pfam" id="PF25597">
    <property type="entry name" value="SH3_retrovirus"/>
    <property type="match status" value="3"/>
</dbReference>
<dbReference type="PANTHER" id="PTHR42648">
    <property type="entry name" value="TRANSPOSASE, PUTATIVE-RELATED"/>
    <property type="match status" value="1"/>
</dbReference>
<feature type="domain" description="Integrase catalytic" evidence="7">
    <location>
        <begin position="134"/>
        <end position="257"/>
    </location>
</feature>
<dbReference type="PROSITE" id="PS50994">
    <property type="entry name" value="INTEGRASE"/>
    <property type="match status" value="2"/>
</dbReference>
<keyword evidence="1" id="KW-0645">Protease</keyword>
<dbReference type="GO" id="GO:0046872">
    <property type="term" value="F:metal ion binding"/>
    <property type="evidence" value="ECO:0007669"/>
    <property type="project" value="UniProtKB-KW"/>
</dbReference>
<dbReference type="GO" id="GO:0006310">
    <property type="term" value="P:DNA recombination"/>
    <property type="evidence" value="ECO:0007669"/>
    <property type="project" value="UniProtKB-KW"/>
</dbReference>
<feature type="coiled-coil region" evidence="5">
    <location>
        <begin position="806"/>
        <end position="866"/>
    </location>
</feature>
<organism evidence="8">
    <name type="scientific">Tanacetum cinerariifolium</name>
    <name type="common">Dalmatian daisy</name>
    <name type="synonym">Chrysanthemum cinerariifolium</name>
    <dbReference type="NCBI Taxonomy" id="118510"/>
    <lineage>
        <taxon>Eukaryota</taxon>
        <taxon>Viridiplantae</taxon>
        <taxon>Streptophyta</taxon>
        <taxon>Embryophyta</taxon>
        <taxon>Tracheophyta</taxon>
        <taxon>Spermatophyta</taxon>
        <taxon>Magnoliopsida</taxon>
        <taxon>eudicotyledons</taxon>
        <taxon>Gunneridae</taxon>
        <taxon>Pentapetalae</taxon>
        <taxon>asterids</taxon>
        <taxon>campanulids</taxon>
        <taxon>Asterales</taxon>
        <taxon>Asteraceae</taxon>
        <taxon>Asteroideae</taxon>
        <taxon>Anthemideae</taxon>
        <taxon>Anthemidinae</taxon>
        <taxon>Tanacetum</taxon>
    </lineage>
</organism>
<dbReference type="InterPro" id="IPR013103">
    <property type="entry name" value="RVT_2"/>
</dbReference>
<gene>
    <name evidence="8" type="ORF">Tci_006174</name>
</gene>
<dbReference type="InterPro" id="IPR001584">
    <property type="entry name" value="Integrase_cat-core"/>
</dbReference>
<evidence type="ECO:0000256" key="1">
    <source>
        <dbReference type="ARBA" id="ARBA00022670"/>
    </source>
</evidence>
<evidence type="ECO:0000256" key="6">
    <source>
        <dbReference type="SAM" id="MobiDB-lite"/>
    </source>
</evidence>
<dbReference type="GO" id="GO:0003964">
    <property type="term" value="F:RNA-directed DNA polymerase activity"/>
    <property type="evidence" value="ECO:0007669"/>
    <property type="project" value="UniProtKB-KW"/>
</dbReference>
<feature type="region of interest" description="Disordered" evidence="6">
    <location>
        <begin position="519"/>
        <end position="548"/>
    </location>
</feature>
<evidence type="ECO:0000256" key="5">
    <source>
        <dbReference type="SAM" id="Coils"/>
    </source>
</evidence>
<dbReference type="InterPro" id="IPR039537">
    <property type="entry name" value="Retrotran_Ty1/copia-like"/>
</dbReference>
<dbReference type="InterPro" id="IPR036397">
    <property type="entry name" value="RNaseH_sf"/>
</dbReference>
<feature type="region of interest" description="Disordered" evidence="6">
    <location>
        <begin position="780"/>
        <end position="800"/>
    </location>
</feature>
<dbReference type="InterPro" id="IPR025724">
    <property type="entry name" value="GAG-pre-integrase_dom"/>
</dbReference>
<dbReference type="Pfam" id="PF07727">
    <property type="entry name" value="RVT_2"/>
    <property type="match status" value="1"/>
</dbReference>
<feature type="domain" description="Integrase catalytic" evidence="7">
    <location>
        <begin position="274"/>
        <end position="448"/>
    </location>
</feature>
<dbReference type="PANTHER" id="PTHR42648:SF21">
    <property type="entry name" value="CYSTEINE-RICH RLK (RECEPTOR-LIKE PROTEIN KINASE) 8"/>
    <property type="match status" value="1"/>
</dbReference>
<evidence type="ECO:0000256" key="2">
    <source>
        <dbReference type="ARBA" id="ARBA00022723"/>
    </source>
</evidence>
<reference evidence="8" key="1">
    <citation type="journal article" date="2019" name="Sci. Rep.">
        <title>Draft genome of Tanacetum cinerariifolium, the natural source of mosquito coil.</title>
        <authorList>
            <person name="Yamashiro T."/>
            <person name="Shiraishi A."/>
            <person name="Satake H."/>
            <person name="Nakayama K."/>
        </authorList>
    </citation>
    <scope>NUCLEOTIDE SEQUENCE</scope>
</reference>
<dbReference type="SUPFAM" id="SSF56672">
    <property type="entry name" value="DNA/RNA polymerases"/>
    <property type="match status" value="1"/>
</dbReference>
<dbReference type="GO" id="GO:0015074">
    <property type="term" value="P:DNA integration"/>
    <property type="evidence" value="ECO:0007669"/>
    <property type="project" value="UniProtKB-KW"/>
</dbReference>